<dbReference type="GO" id="GO:0005524">
    <property type="term" value="F:ATP binding"/>
    <property type="evidence" value="ECO:0007669"/>
    <property type="project" value="UniProtKB-KW"/>
</dbReference>
<evidence type="ECO:0000256" key="2">
    <source>
        <dbReference type="ARBA" id="ARBA00022801"/>
    </source>
</evidence>
<dbReference type="Gene3D" id="2.40.100.10">
    <property type="entry name" value="Cyclophilin-like"/>
    <property type="match status" value="1"/>
</dbReference>
<name>E4N0Q9_KITSK</name>
<dbReference type="KEGG" id="ksk:KSE_59730"/>
<dbReference type="InterPro" id="IPR052708">
    <property type="entry name" value="PxpC"/>
</dbReference>
<dbReference type="PANTHER" id="PTHR43309">
    <property type="entry name" value="5-OXOPROLINASE SUBUNIT C"/>
    <property type="match status" value="1"/>
</dbReference>
<dbReference type="AlphaFoldDB" id="E4N0Q9"/>
<dbReference type="NCBIfam" id="TIGR00724">
    <property type="entry name" value="urea_amlyse_rel"/>
    <property type="match status" value="1"/>
</dbReference>
<organism evidence="5 6">
    <name type="scientific">Kitasatospora setae (strain ATCC 33774 / DSM 43861 / JCM 3304 / KCC A-0304 / NBRC 14216 / KM-6054)</name>
    <name type="common">Streptomyces setae</name>
    <dbReference type="NCBI Taxonomy" id="452652"/>
    <lineage>
        <taxon>Bacteria</taxon>
        <taxon>Bacillati</taxon>
        <taxon>Actinomycetota</taxon>
        <taxon>Actinomycetes</taxon>
        <taxon>Kitasatosporales</taxon>
        <taxon>Streptomycetaceae</taxon>
        <taxon>Kitasatospora</taxon>
    </lineage>
</organism>
<dbReference type="eggNOG" id="COG1984">
    <property type="taxonomic scope" value="Bacteria"/>
</dbReference>
<evidence type="ECO:0000256" key="3">
    <source>
        <dbReference type="ARBA" id="ARBA00022840"/>
    </source>
</evidence>
<dbReference type="Pfam" id="PF02626">
    <property type="entry name" value="CT_A_B"/>
    <property type="match status" value="1"/>
</dbReference>
<dbReference type="SUPFAM" id="SSF50891">
    <property type="entry name" value="Cyclophilin-like"/>
    <property type="match status" value="1"/>
</dbReference>
<protein>
    <submittedName>
        <fullName evidence="5">Putative regulatory protein</fullName>
    </submittedName>
</protein>
<gene>
    <name evidence="5" type="ordered locus">KSE_59730</name>
</gene>
<dbReference type="STRING" id="452652.KSE_59730"/>
<dbReference type="GO" id="GO:0016787">
    <property type="term" value="F:hydrolase activity"/>
    <property type="evidence" value="ECO:0007669"/>
    <property type="project" value="UniProtKB-KW"/>
</dbReference>
<dbReference type="Proteomes" id="UP000007076">
    <property type="component" value="Chromosome"/>
</dbReference>
<reference evidence="5 6" key="1">
    <citation type="journal article" date="2010" name="DNA Res.">
        <title>Genome sequence of Kitasatospora setae NBRC 14216T: an evolutionary snapshot of the family Streptomycetaceae.</title>
        <authorList>
            <person name="Ichikawa N."/>
            <person name="Oguchi A."/>
            <person name="Ikeda H."/>
            <person name="Ishikawa J."/>
            <person name="Kitani S."/>
            <person name="Watanabe Y."/>
            <person name="Nakamura S."/>
            <person name="Katano Y."/>
            <person name="Kishi E."/>
            <person name="Sasagawa M."/>
            <person name="Ankai A."/>
            <person name="Fukui S."/>
            <person name="Hashimoto Y."/>
            <person name="Kamata S."/>
            <person name="Otoguro M."/>
            <person name="Tanikawa S."/>
            <person name="Nihira T."/>
            <person name="Horinouchi S."/>
            <person name="Ohnishi Y."/>
            <person name="Hayakawa M."/>
            <person name="Kuzuyama T."/>
            <person name="Arisawa A."/>
            <person name="Nomoto F."/>
            <person name="Miura H."/>
            <person name="Takahashi Y."/>
            <person name="Fujita N."/>
        </authorList>
    </citation>
    <scope>NUCLEOTIDE SEQUENCE [LARGE SCALE GENOMIC DNA]</scope>
    <source>
        <strain evidence="6">ATCC 33774 / DSM 43861 / JCM 3304 / KCC A-0304 / NBRC 14216 / KM-6054</strain>
    </source>
</reference>
<keyword evidence="2" id="KW-0378">Hydrolase</keyword>
<accession>E4N0Q9</accession>
<evidence type="ECO:0000259" key="4">
    <source>
        <dbReference type="SMART" id="SM00797"/>
    </source>
</evidence>
<dbReference type="PANTHER" id="PTHR43309:SF3">
    <property type="entry name" value="5-OXOPROLINASE SUBUNIT C"/>
    <property type="match status" value="1"/>
</dbReference>
<dbReference type="InterPro" id="IPR003778">
    <property type="entry name" value="CT_A_B"/>
</dbReference>
<evidence type="ECO:0000256" key="1">
    <source>
        <dbReference type="ARBA" id="ARBA00022741"/>
    </source>
</evidence>
<dbReference type="InterPro" id="IPR029000">
    <property type="entry name" value="Cyclophilin-like_dom_sf"/>
</dbReference>
<feature type="domain" description="Carboxyltransferase" evidence="4">
    <location>
        <begin position="20"/>
        <end position="279"/>
    </location>
</feature>
<dbReference type="PATRIC" id="fig|452652.3.peg.5981"/>
<proteinExistence type="predicted"/>
<keyword evidence="3" id="KW-0067">ATP-binding</keyword>
<evidence type="ECO:0000313" key="5">
    <source>
        <dbReference type="EMBL" id="BAJ31743.1"/>
    </source>
</evidence>
<sequence>MIGAGFGATVQDLGRPGHAALGVSPSGAADPRSLRLANRLVGNHEDAAGIEAPYGGLVLEAGRHTTVALAGPPCPARVGRRAVDTHAPVLLAPGERLTVGSPVHGLRVYLAVRGGIDVPPVLGSRSTDTLSGLGPARLAPGDLLPVGTRTAHWPAADLAPERPFPAEPVLRIVPGPRDDWFTPEARTALCTARYTVTSRSDRIGIRLDGPALTRARPGELPSEAALPGALQVPPDGRPILFLTDHPVTGGYPVIATVHEDDLRLAAQTRPGRTLRFRMI</sequence>
<dbReference type="EMBL" id="AP010968">
    <property type="protein sequence ID" value="BAJ31743.1"/>
    <property type="molecule type" value="Genomic_DNA"/>
</dbReference>
<keyword evidence="1" id="KW-0547">Nucleotide-binding</keyword>
<dbReference type="HOGENOM" id="CLU_028967_0_3_11"/>
<evidence type="ECO:0000313" key="6">
    <source>
        <dbReference type="Proteomes" id="UP000007076"/>
    </source>
</evidence>
<keyword evidence="6" id="KW-1185">Reference proteome</keyword>
<dbReference type="SMART" id="SM00797">
    <property type="entry name" value="AHS2"/>
    <property type="match status" value="1"/>
</dbReference>